<evidence type="ECO:0000256" key="1">
    <source>
        <dbReference type="ARBA" id="ARBA00000085"/>
    </source>
</evidence>
<evidence type="ECO:0000259" key="10">
    <source>
        <dbReference type="Pfam" id="PF02518"/>
    </source>
</evidence>
<evidence type="ECO:0000256" key="4">
    <source>
        <dbReference type="ARBA" id="ARBA00022679"/>
    </source>
</evidence>
<protein>
    <recommendedName>
        <fullName evidence="2">histidine kinase</fullName>
        <ecNumber evidence="2">2.7.13.3</ecNumber>
    </recommendedName>
</protein>
<evidence type="ECO:0000256" key="2">
    <source>
        <dbReference type="ARBA" id="ARBA00012438"/>
    </source>
</evidence>
<feature type="transmembrane region" description="Helical" evidence="9">
    <location>
        <begin position="12"/>
        <end position="36"/>
    </location>
</feature>
<evidence type="ECO:0000313" key="13">
    <source>
        <dbReference type="Proteomes" id="UP000248584"/>
    </source>
</evidence>
<keyword evidence="13" id="KW-1185">Reference proteome</keyword>
<keyword evidence="7" id="KW-0067">ATP-binding</keyword>
<comment type="catalytic activity">
    <reaction evidence="1">
        <text>ATP + protein L-histidine = ADP + protein N-phospho-L-histidine.</text>
        <dbReference type="EC" id="2.7.13.3"/>
    </reaction>
</comment>
<dbReference type="InterPro" id="IPR011712">
    <property type="entry name" value="Sig_transdc_His_kin_sub3_dim/P"/>
</dbReference>
<dbReference type="Gene3D" id="1.20.5.1930">
    <property type="match status" value="1"/>
</dbReference>
<dbReference type="PANTHER" id="PTHR24421:SF10">
    <property type="entry name" value="NITRATE_NITRITE SENSOR PROTEIN NARQ"/>
    <property type="match status" value="1"/>
</dbReference>
<organism evidence="12 13">
    <name type="scientific">Nonlabens dokdonensis</name>
    <dbReference type="NCBI Taxonomy" id="328515"/>
    <lineage>
        <taxon>Bacteria</taxon>
        <taxon>Pseudomonadati</taxon>
        <taxon>Bacteroidota</taxon>
        <taxon>Flavobacteriia</taxon>
        <taxon>Flavobacteriales</taxon>
        <taxon>Flavobacteriaceae</taxon>
        <taxon>Nonlabens</taxon>
    </lineage>
</organism>
<evidence type="ECO:0000256" key="8">
    <source>
        <dbReference type="ARBA" id="ARBA00023012"/>
    </source>
</evidence>
<dbReference type="Pfam" id="PF07730">
    <property type="entry name" value="HisKA_3"/>
    <property type="match status" value="1"/>
</dbReference>
<evidence type="ECO:0000256" key="6">
    <source>
        <dbReference type="ARBA" id="ARBA00022777"/>
    </source>
</evidence>
<reference evidence="12 13" key="1">
    <citation type="submission" date="2018-06" db="EMBL/GenBank/DDBJ databases">
        <title>Genomic Encyclopedia of Archaeal and Bacterial Type Strains, Phase II (KMG-II): from individual species to whole genera.</title>
        <authorList>
            <person name="Goeker M."/>
        </authorList>
    </citation>
    <scope>NUCLEOTIDE SEQUENCE [LARGE SCALE GENOMIC DNA]</scope>
    <source>
        <strain evidence="12 13">DSM 17205</strain>
    </source>
</reference>
<evidence type="ECO:0000256" key="7">
    <source>
        <dbReference type="ARBA" id="ARBA00022840"/>
    </source>
</evidence>
<evidence type="ECO:0000313" key="12">
    <source>
        <dbReference type="EMBL" id="PZX39774.1"/>
    </source>
</evidence>
<keyword evidence="5" id="KW-0547">Nucleotide-binding</keyword>
<dbReference type="Gene3D" id="3.30.565.10">
    <property type="entry name" value="Histidine kinase-like ATPase, C-terminal domain"/>
    <property type="match status" value="1"/>
</dbReference>
<dbReference type="Proteomes" id="UP000248584">
    <property type="component" value="Unassembled WGS sequence"/>
</dbReference>
<keyword evidence="9" id="KW-0812">Transmembrane</keyword>
<name>A0ABX5PX66_9FLAO</name>
<keyword evidence="6 12" id="KW-0418">Kinase</keyword>
<dbReference type="PANTHER" id="PTHR24421">
    <property type="entry name" value="NITRATE/NITRITE SENSOR PROTEIN NARX-RELATED"/>
    <property type="match status" value="1"/>
</dbReference>
<gene>
    <name evidence="12" type="ORF">LX97_02131</name>
</gene>
<dbReference type="GO" id="GO:0016301">
    <property type="term" value="F:kinase activity"/>
    <property type="evidence" value="ECO:0007669"/>
    <property type="project" value="UniProtKB-KW"/>
</dbReference>
<evidence type="ECO:0000256" key="3">
    <source>
        <dbReference type="ARBA" id="ARBA00022553"/>
    </source>
</evidence>
<evidence type="ECO:0000256" key="9">
    <source>
        <dbReference type="SAM" id="Phobius"/>
    </source>
</evidence>
<evidence type="ECO:0000259" key="11">
    <source>
        <dbReference type="Pfam" id="PF07730"/>
    </source>
</evidence>
<feature type="domain" description="Signal transduction histidine kinase subgroup 3 dimerisation and phosphoacceptor" evidence="11">
    <location>
        <begin position="70"/>
        <end position="136"/>
    </location>
</feature>
<dbReference type="InterPro" id="IPR036890">
    <property type="entry name" value="HATPase_C_sf"/>
</dbReference>
<dbReference type="InterPro" id="IPR003594">
    <property type="entry name" value="HATPase_dom"/>
</dbReference>
<comment type="caution">
    <text evidence="12">The sequence shown here is derived from an EMBL/GenBank/DDBJ whole genome shotgun (WGS) entry which is preliminary data.</text>
</comment>
<keyword evidence="4" id="KW-0808">Transferase</keyword>
<feature type="domain" description="Histidine kinase/HSP90-like ATPase" evidence="10">
    <location>
        <begin position="175"/>
        <end position="257"/>
    </location>
</feature>
<dbReference type="Pfam" id="PF02518">
    <property type="entry name" value="HATPase_c"/>
    <property type="match status" value="1"/>
</dbReference>
<keyword evidence="9" id="KW-0472">Membrane</keyword>
<dbReference type="InterPro" id="IPR050482">
    <property type="entry name" value="Sensor_HK_TwoCompSys"/>
</dbReference>
<evidence type="ECO:0000256" key="5">
    <source>
        <dbReference type="ARBA" id="ARBA00022741"/>
    </source>
</evidence>
<keyword evidence="8" id="KW-0902">Two-component regulatory system</keyword>
<proteinExistence type="predicted"/>
<keyword evidence="3" id="KW-0597">Phosphoprotein</keyword>
<dbReference type="EC" id="2.7.13.3" evidence="2"/>
<sequence>MSFILQISNTTVNYVAIGIMIFIILFSVGMVIFFMLSRKRITLSDLEVRDTKIKAQEDVLTATLETQEKERRRIARDLHDEISSKLNVISLNTDMLINESLDEKDTTLLLSRIKNATERTSENARRIAHDLLPPVLEKFGLCQALTELVGSINNEQLEINFRCNWDESNMSLENQLHTYRVAQELFNNSIKYSKADKIDLLLDDEPHRQMIYRDNGIGFQETKSVGLGTSNINSRISILQGTMTLKTANNQGVLYTFDF</sequence>
<dbReference type="SUPFAM" id="SSF55874">
    <property type="entry name" value="ATPase domain of HSP90 chaperone/DNA topoisomerase II/histidine kinase"/>
    <property type="match status" value="1"/>
</dbReference>
<dbReference type="EMBL" id="QKZR01000003">
    <property type="protein sequence ID" value="PZX39774.1"/>
    <property type="molecule type" value="Genomic_DNA"/>
</dbReference>
<keyword evidence="9" id="KW-1133">Transmembrane helix</keyword>
<accession>A0ABX5PX66</accession>
<dbReference type="RefSeq" id="WP_201764096.1">
    <property type="nucleotide sequence ID" value="NZ_QKZR01000003.1"/>
</dbReference>